<evidence type="ECO:0000256" key="6">
    <source>
        <dbReference type="ARBA" id="ARBA00022553"/>
    </source>
</evidence>
<sequence length="442" mass="46823">MSRLAPLARSLEARTVAVLLLAILAVHGGALLLYRQSATAAADDAFARQVANQLTLAREAVLRRPPPERDAEAKALSSPHFELGWSATSPLRQDEAADPGLWSLRARMLSLEPGLGPGLALAMGGGDEAVHQEDLGGALALADGSFLTFRSAHAPGLARLGSWAYLATAMAILVGVAAVVLMHRIAGPLRDLTRATGEIGHGRVVPVREAGPDETRGIARALNAMQDRIHRLLTERTQALAAVSHDLRTPIARLRLRLDGLPEDDETRAMGSDLEDMQAMVDSTLAYLRGDADPEPRQVTNVASVLMSIADASSDAGRDVNYAGPGRALATVRPVALRRALDNVVDNAVRYGTSARITLAVDPEELLLTVDDDGPGIAPDEVARAFEPFTRLEASRNRNTGGTGLGLTIARRIVEAEGGSIAMATRPEGGLRVRICLPRAGR</sequence>
<keyword evidence="10 19" id="KW-0418">Kinase</keyword>
<keyword evidence="7" id="KW-0808">Transferase</keyword>
<reference evidence="18" key="1">
    <citation type="journal article" date="2014" name="Int. J. Syst. Evol. Microbiol.">
        <title>Complete genome of a new Firmicutes species belonging to the dominant human colonic microbiota ('Ruminococcus bicirculans') reveals two chromosomes and a selective capacity to utilize plant glucans.</title>
        <authorList>
            <consortium name="NISC Comparative Sequencing Program"/>
            <person name="Wegmann U."/>
            <person name="Louis P."/>
            <person name="Goesmann A."/>
            <person name="Henrissat B."/>
            <person name="Duncan S.H."/>
            <person name="Flint H.J."/>
        </authorList>
    </citation>
    <scope>NUCLEOTIDE SEQUENCE</scope>
    <source>
        <strain evidence="18">NBRC 107710</strain>
    </source>
</reference>
<evidence type="ECO:0000256" key="3">
    <source>
        <dbReference type="ARBA" id="ARBA00012438"/>
    </source>
</evidence>
<keyword evidence="21" id="KW-1185">Reference proteome</keyword>
<dbReference type="InterPro" id="IPR036097">
    <property type="entry name" value="HisK_dim/P_sf"/>
</dbReference>
<dbReference type="EC" id="2.7.13.3" evidence="3"/>
<dbReference type="Pfam" id="PF00672">
    <property type="entry name" value="HAMP"/>
    <property type="match status" value="1"/>
</dbReference>
<keyword evidence="12 15" id="KW-1133">Transmembrane helix</keyword>
<organism evidence="19 20">
    <name type="scientific">Methylobacterium brachythecii</name>
    <dbReference type="NCBI Taxonomy" id="1176177"/>
    <lineage>
        <taxon>Bacteria</taxon>
        <taxon>Pseudomonadati</taxon>
        <taxon>Pseudomonadota</taxon>
        <taxon>Alphaproteobacteria</taxon>
        <taxon>Hyphomicrobiales</taxon>
        <taxon>Methylobacteriaceae</taxon>
        <taxon>Methylobacterium</taxon>
    </lineage>
</organism>
<evidence type="ECO:0000259" key="17">
    <source>
        <dbReference type="PROSITE" id="PS50885"/>
    </source>
</evidence>
<proteinExistence type="predicted"/>
<dbReference type="Proteomes" id="UP000517759">
    <property type="component" value="Unassembled WGS sequence"/>
</dbReference>
<dbReference type="PANTHER" id="PTHR44936">
    <property type="entry name" value="SENSOR PROTEIN CREC"/>
    <property type="match status" value="1"/>
</dbReference>
<dbReference type="GO" id="GO:0005886">
    <property type="term" value="C:plasma membrane"/>
    <property type="evidence" value="ECO:0007669"/>
    <property type="project" value="UniProtKB-SubCell"/>
</dbReference>
<dbReference type="InterPro" id="IPR003594">
    <property type="entry name" value="HATPase_dom"/>
</dbReference>
<dbReference type="GO" id="GO:0005524">
    <property type="term" value="F:ATP binding"/>
    <property type="evidence" value="ECO:0007669"/>
    <property type="project" value="UniProtKB-KW"/>
</dbReference>
<name>A0A7W6F9M8_9HYPH</name>
<protein>
    <recommendedName>
        <fullName evidence="3">histidine kinase</fullName>
        <ecNumber evidence="3">2.7.13.3</ecNumber>
    </recommendedName>
</protein>
<evidence type="ECO:0000256" key="14">
    <source>
        <dbReference type="ARBA" id="ARBA00023136"/>
    </source>
</evidence>
<dbReference type="Pfam" id="PF02518">
    <property type="entry name" value="HATPase_c"/>
    <property type="match status" value="1"/>
</dbReference>
<evidence type="ECO:0000256" key="9">
    <source>
        <dbReference type="ARBA" id="ARBA00022741"/>
    </source>
</evidence>
<dbReference type="SUPFAM" id="SSF47384">
    <property type="entry name" value="Homodimeric domain of signal transducing histidine kinase"/>
    <property type="match status" value="1"/>
</dbReference>
<dbReference type="Gene3D" id="3.30.565.10">
    <property type="entry name" value="Histidine kinase-like ATPase, C-terminal domain"/>
    <property type="match status" value="1"/>
</dbReference>
<evidence type="ECO:0000256" key="11">
    <source>
        <dbReference type="ARBA" id="ARBA00022840"/>
    </source>
</evidence>
<comment type="caution">
    <text evidence="19">The sequence shown here is derived from an EMBL/GenBank/DDBJ whole genome shotgun (WGS) entry which is preliminary data.</text>
</comment>
<evidence type="ECO:0000256" key="15">
    <source>
        <dbReference type="SAM" id="Phobius"/>
    </source>
</evidence>
<evidence type="ECO:0000256" key="8">
    <source>
        <dbReference type="ARBA" id="ARBA00022692"/>
    </source>
</evidence>
<dbReference type="GO" id="GO:0000155">
    <property type="term" value="F:phosphorelay sensor kinase activity"/>
    <property type="evidence" value="ECO:0007669"/>
    <property type="project" value="InterPro"/>
</dbReference>
<dbReference type="EMBL" id="JACIDN010000011">
    <property type="protein sequence ID" value="MBB3905331.1"/>
    <property type="molecule type" value="Genomic_DNA"/>
</dbReference>
<keyword evidence="11" id="KW-0067">ATP-binding</keyword>
<dbReference type="PROSITE" id="PS50109">
    <property type="entry name" value="HIS_KIN"/>
    <property type="match status" value="1"/>
</dbReference>
<keyword evidence="6" id="KW-0597">Phosphoprotein</keyword>
<dbReference type="Proteomes" id="UP001156881">
    <property type="component" value="Unassembled WGS sequence"/>
</dbReference>
<keyword evidence="4" id="KW-1003">Cell membrane</keyword>
<reference evidence="21" key="2">
    <citation type="journal article" date="2019" name="Int. J. Syst. Evol. Microbiol.">
        <title>The Global Catalogue of Microorganisms (GCM) 10K type strain sequencing project: providing services to taxonomists for standard genome sequencing and annotation.</title>
        <authorList>
            <consortium name="The Broad Institute Genomics Platform"/>
            <consortium name="The Broad Institute Genome Sequencing Center for Infectious Disease"/>
            <person name="Wu L."/>
            <person name="Ma J."/>
        </authorList>
    </citation>
    <scope>NUCLEOTIDE SEQUENCE [LARGE SCALE GENOMIC DNA]</scope>
    <source>
        <strain evidence="21">NBRC 107710</strain>
    </source>
</reference>
<evidence type="ECO:0000256" key="5">
    <source>
        <dbReference type="ARBA" id="ARBA00022519"/>
    </source>
</evidence>
<dbReference type="InterPro" id="IPR003660">
    <property type="entry name" value="HAMP_dom"/>
</dbReference>
<dbReference type="SMART" id="SM00388">
    <property type="entry name" value="HisKA"/>
    <property type="match status" value="1"/>
</dbReference>
<evidence type="ECO:0000313" key="20">
    <source>
        <dbReference type="Proteomes" id="UP000517759"/>
    </source>
</evidence>
<evidence type="ECO:0000256" key="10">
    <source>
        <dbReference type="ARBA" id="ARBA00022777"/>
    </source>
</evidence>
<evidence type="ECO:0000256" key="7">
    <source>
        <dbReference type="ARBA" id="ARBA00022679"/>
    </source>
</evidence>
<dbReference type="SMART" id="SM00387">
    <property type="entry name" value="HATPase_c"/>
    <property type="match status" value="1"/>
</dbReference>
<dbReference type="SMART" id="SM00304">
    <property type="entry name" value="HAMP"/>
    <property type="match status" value="1"/>
</dbReference>
<dbReference type="Gene3D" id="1.10.287.130">
    <property type="match status" value="1"/>
</dbReference>
<keyword evidence="14 15" id="KW-0472">Membrane</keyword>
<dbReference type="Pfam" id="PF00512">
    <property type="entry name" value="HisKA"/>
    <property type="match status" value="1"/>
</dbReference>
<feature type="transmembrane region" description="Helical" evidence="15">
    <location>
        <begin position="163"/>
        <end position="182"/>
    </location>
</feature>
<evidence type="ECO:0000256" key="1">
    <source>
        <dbReference type="ARBA" id="ARBA00000085"/>
    </source>
</evidence>
<evidence type="ECO:0000313" key="21">
    <source>
        <dbReference type="Proteomes" id="UP001156881"/>
    </source>
</evidence>
<keyword evidence="5" id="KW-0997">Cell inner membrane</keyword>
<dbReference type="RefSeq" id="WP_183512489.1">
    <property type="nucleotide sequence ID" value="NZ_BSPG01000029.1"/>
</dbReference>
<reference evidence="18" key="4">
    <citation type="submission" date="2023-01" db="EMBL/GenBank/DDBJ databases">
        <title>Draft genome sequence of Methylobacterium brachythecii strain NBRC 107710.</title>
        <authorList>
            <person name="Sun Q."/>
            <person name="Mori K."/>
        </authorList>
    </citation>
    <scope>NUCLEOTIDE SEQUENCE</scope>
    <source>
        <strain evidence="18">NBRC 107710</strain>
    </source>
</reference>
<dbReference type="InterPro" id="IPR005467">
    <property type="entry name" value="His_kinase_dom"/>
</dbReference>
<accession>A0A7W6F9M8</accession>
<comment type="catalytic activity">
    <reaction evidence="1">
        <text>ATP + protein L-histidine = ADP + protein N-phospho-L-histidine.</text>
        <dbReference type="EC" id="2.7.13.3"/>
    </reaction>
</comment>
<dbReference type="InterPro" id="IPR036890">
    <property type="entry name" value="HATPase_C_sf"/>
</dbReference>
<evidence type="ECO:0000256" key="2">
    <source>
        <dbReference type="ARBA" id="ARBA00004429"/>
    </source>
</evidence>
<dbReference type="PRINTS" id="PR00344">
    <property type="entry name" value="BCTRLSENSOR"/>
</dbReference>
<evidence type="ECO:0000256" key="4">
    <source>
        <dbReference type="ARBA" id="ARBA00022475"/>
    </source>
</evidence>
<gene>
    <name evidence="18" type="ORF">GCM10007884_38610</name>
    <name evidence="19" type="ORF">GGR33_004864</name>
</gene>
<evidence type="ECO:0000313" key="19">
    <source>
        <dbReference type="EMBL" id="MBB3905331.1"/>
    </source>
</evidence>
<comment type="subcellular location">
    <subcellularLocation>
        <location evidence="2">Cell inner membrane</location>
        <topology evidence="2">Multi-pass membrane protein</topology>
    </subcellularLocation>
</comment>
<feature type="domain" description="Histidine kinase" evidence="16">
    <location>
        <begin position="242"/>
        <end position="441"/>
    </location>
</feature>
<dbReference type="CDD" id="cd06225">
    <property type="entry name" value="HAMP"/>
    <property type="match status" value="1"/>
</dbReference>
<dbReference type="PROSITE" id="PS50885">
    <property type="entry name" value="HAMP"/>
    <property type="match status" value="1"/>
</dbReference>
<dbReference type="PANTHER" id="PTHR44936:SF5">
    <property type="entry name" value="SENSOR HISTIDINE KINASE ENVZ"/>
    <property type="match status" value="1"/>
</dbReference>
<reference evidence="19 20" key="3">
    <citation type="submission" date="2020-08" db="EMBL/GenBank/DDBJ databases">
        <title>Genomic Encyclopedia of Type Strains, Phase IV (KMG-IV): sequencing the most valuable type-strain genomes for metagenomic binning, comparative biology and taxonomic classification.</title>
        <authorList>
            <person name="Goeker M."/>
        </authorList>
    </citation>
    <scope>NUCLEOTIDE SEQUENCE [LARGE SCALE GENOMIC DNA]</scope>
    <source>
        <strain evidence="19 20">DSM 24105</strain>
    </source>
</reference>
<keyword evidence="8 15" id="KW-0812">Transmembrane</keyword>
<evidence type="ECO:0000313" key="18">
    <source>
        <dbReference type="EMBL" id="GLS45870.1"/>
    </source>
</evidence>
<dbReference type="AlphaFoldDB" id="A0A7W6F9M8"/>
<dbReference type="InterPro" id="IPR003661">
    <property type="entry name" value="HisK_dim/P_dom"/>
</dbReference>
<dbReference type="CDD" id="cd00082">
    <property type="entry name" value="HisKA"/>
    <property type="match status" value="1"/>
</dbReference>
<evidence type="ECO:0000259" key="16">
    <source>
        <dbReference type="PROSITE" id="PS50109"/>
    </source>
</evidence>
<keyword evidence="13" id="KW-0902">Two-component regulatory system</keyword>
<evidence type="ECO:0000256" key="12">
    <source>
        <dbReference type="ARBA" id="ARBA00022989"/>
    </source>
</evidence>
<keyword evidence="9" id="KW-0547">Nucleotide-binding</keyword>
<dbReference type="InterPro" id="IPR004358">
    <property type="entry name" value="Sig_transdc_His_kin-like_C"/>
</dbReference>
<evidence type="ECO:0000256" key="13">
    <source>
        <dbReference type="ARBA" id="ARBA00023012"/>
    </source>
</evidence>
<feature type="domain" description="HAMP" evidence="17">
    <location>
        <begin position="183"/>
        <end position="234"/>
    </location>
</feature>
<dbReference type="InterPro" id="IPR050980">
    <property type="entry name" value="2C_sensor_his_kinase"/>
</dbReference>
<dbReference type="EMBL" id="BSPG01000029">
    <property type="protein sequence ID" value="GLS45870.1"/>
    <property type="molecule type" value="Genomic_DNA"/>
</dbReference>
<dbReference type="SUPFAM" id="SSF55874">
    <property type="entry name" value="ATPase domain of HSP90 chaperone/DNA topoisomerase II/histidine kinase"/>
    <property type="match status" value="1"/>
</dbReference>